<organism evidence="1 2">
    <name type="scientific">Euplotes crassus</name>
    <dbReference type="NCBI Taxonomy" id="5936"/>
    <lineage>
        <taxon>Eukaryota</taxon>
        <taxon>Sar</taxon>
        <taxon>Alveolata</taxon>
        <taxon>Ciliophora</taxon>
        <taxon>Intramacronucleata</taxon>
        <taxon>Spirotrichea</taxon>
        <taxon>Hypotrichia</taxon>
        <taxon>Euplotida</taxon>
        <taxon>Euplotidae</taxon>
        <taxon>Moneuplotes</taxon>
    </lineage>
</organism>
<sequence length="301" mass="35048">MESSIHQEDRVLKGMKIKRERYISKQLDFLYGNFDLTYYQLMGYVRRKKQRRTHCAKFLRSSYQCCKFMRKIHHISQNVKSQQLSTIEVCIDDYLFNVYSHPSLPSFCSKKQFYNYMESCLPYKIKDLILESDISISIPRSMVQPLSKCLAKVTQLLEISCFHLETKEFYLLISASYHIPVIHFMGCNLNVTGEKLRPTLNTIPATKEICFSNPFLSCPPDQVEQAEIKNAIGILSVLIKTALPLSLINATFQGIQMKKKDLKKSVQKTGLHKFIKLHEYAHNPQAIIIKFKNFLKKKICE</sequence>
<dbReference type="EMBL" id="CAMPGE010018708">
    <property type="protein sequence ID" value="CAI2377101.1"/>
    <property type="molecule type" value="Genomic_DNA"/>
</dbReference>
<keyword evidence="2" id="KW-1185">Reference proteome</keyword>
<proteinExistence type="predicted"/>
<accession>A0AAD1XR05</accession>
<protein>
    <submittedName>
        <fullName evidence="1">Uncharacterized protein</fullName>
    </submittedName>
</protein>
<evidence type="ECO:0000313" key="1">
    <source>
        <dbReference type="EMBL" id="CAI2377101.1"/>
    </source>
</evidence>
<dbReference type="Proteomes" id="UP001295684">
    <property type="component" value="Unassembled WGS sequence"/>
</dbReference>
<name>A0AAD1XR05_EUPCR</name>
<gene>
    <name evidence="1" type="ORF">ECRASSUSDP1_LOCUS18483</name>
</gene>
<reference evidence="1" key="1">
    <citation type="submission" date="2023-07" db="EMBL/GenBank/DDBJ databases">
        <authorList>
            <consortium name="AG Swart"/>
            <person name="Singh M."/>
            <person name="Singh A."/>
            <person name="Seah K."/>
            <person name="Emmerich C."/>
        </authorList>
    </citation>
    <scope>NUCLEOTIDE SEQUENCE</scope>
    <source>
        <strain evidence="1">DP1</strain>
    </source>
</reference>
<evidence type="ECO:0000313" key="2">
    <source>
        <dbReference type="Proteomes" id="UP001295684"/>
    </source>
</evidence>
<comment type="caution">
    <text evidence="1">The sequence shown here is derived from an EMBL/GenBank/DDBJ whole genome shotgun (WGS) entry which is preliminary data.</text>
</comment>
<dbReference type="AlphaFoldDB" id="A0AAD1XR05"/>